<protein>
    <recommendedName>
        <fullName evidence="1">site-specific DNA-methyltransferase (adenine-specific)</fullName>
        <ecNumber evidence="1">2.1.1.72</ecNumber>
    </recommendedName>
</protein>
<dbReference type="GO" id="GO:0032259">
    <property type="term" value="P:methylation"/>
    <property type="evidence" value="ECO:0007669"/>
    <property type="project" value="UniProtKB-KW"/>
</dbReference>
<dbReference type="AlphaFoldDB" id="A0A645C7Q9"/>
<keyword evidence="2" id="KW-0489">Methyltransferase</keyword>
<sequence>MYSECKNDYDTFKKFASEKTFFTKSTSGELNTYALFTELALQICSTSGIVALILKSAIMTSPVNSGLFKWLRKEKGLSEVFFFENSKKIFDIDSREQFCIAFFYPNNRNALNVSFGNTSIGTLSDFSSVELSDNDIELINPETHLLPGLNSNAELSFLKRIYSNNSTFAVEFPNCHFGRLVHLTLHANSIFTEPSETTLPILEGKMIGQYTSSYTTFSTVEADKKYLHKSKSKLSSSTEDLTTQCRYHIDIAAWKQISKNYNEPFSLVWRDLTSSSNSRTMIATIVPHMPSLQSVQLLQCKNNRDLLLILGIFNSKVFDYILRSKLSGIDLTQKIVIQMPIPKRKKFESPICFNGKTDTMQNQIITRVASLLLPLDFNIDIPLSKQNSSKLIDEIDQLVASIYGISDEEYRMIVQSF</sequence>
<evidence type="ECO:0000256" key="5">
    <source>
        <dbReference type="ARBA" id="ARBA00047942"/>
    </source>
</evidence>
<evidence type="ECO:0000256" key="3">
    <source>
        <dbReference type="ARBA" id="ARBA00022679"/>
    </source>
</evidence>
<proteinExistence type="predicted"/>
<evidence type="ECO:0000256" key="1">
    <source>
        <dbReference type="ARBA" id="ARBA00011900"/>
    </source>
</evidence>
<dbReference type="InterPro" id="IPR050953">
    <property type="entry name" value="N4_N6_ade-DNA_methylase"/>
</dbReference>
<reference evidence="7" key="1">
    <citation type="submission" date="2019-08" db="EMBL/GenBank/DDBJ databases">
        <authorList>
            <person name="Kucharzyk K."/>
            <person name="Murdoch R.W."/>
            <person name="Higgins S."/>
            <person name="Loffler F."/>
        </authorList>
    </citation>
    <scope>NUCLEOTIDE SEQUENCE</scope>
</reference>
<keyword evidence="3" id="KW-0808">Transferase</keyword>
<dbReference type="SUPFAM" id="SSF53335">
    <property type="entry name" value="S-adenosyl-L-methionine-dependent methyltransferases"/>
    <property type="match status" value="1"/>
</dbReference>
<dbReference type="Gene3D" id="3.40.50.150">
    <property type="entry name" value="Vaccinia Virus protein VP39"/>
    <property type="match status" value="1"/>
</dbReference>
<dbReference type="GO" id="GO:0009007">
    <property type="term" value="F:site-specific DNA-methyltransferase (adenine-specific) activity"/>
    <property type="evidence" value="ECO:0007669"/>
    <property type="project" value="UniProtKB-EC"/>
</dbReference>
<dbReference type="PANTHER" id="PTHR33841">
    <property type="entry name" value="DNA METHYLTRANSFERASE YEEA-RELATED"/>
    <property type="match status" value="1"/>
</dbReference>
<gene>
    <name evidence="7" type="ORF">SDC9_116985</name>
</gene>
<dbReference type="GO" id="GO:0006304">
    <property type="term" value="P:DNA modification"/>
    <property type="evidence" value="ECO:0007669"/>
    <property type="project" value="InterPro"/>
</dbReference>
<dbReference type="EMBL" id="VSSQ01023228">
    <property type="protein sequence ID" value="MPM70034.1"/>
    <property type="molecule type" value="Genomic_DNA"/>
</dbReference>
<evidence type="ECO:0000259" key="6">
    <source>
        <dbReference type="Pfam" id="PF07669"/>
    </source>
</evidence>
<dbReference type="InterPro" id="IPR029063">
    <property type="entry name" value="SAM-dependent_MTases_sf"/>
</dbReference>
<comment type="catalytic activity">
    <reaction evidence="5">
        <text>a 2'-deoxyadenosine in DNA + S-adenosyl-L-methionine = an N(6)-methyl-2'-deoxyadenosine in DNA + S-adenosyl-L-homocysteine + H(+)</text>
        <dbReference type="Rhea" id="RHEA:15197"/>
        <dbReference type="Rhea" id="RHEA-COMP:12418"/>
        <dbReference type="Rhea" id="RHEA-COMP:12419"/>
        <dbReference type="ChEBI" id="CHEBI:15378"/>
        <dbReference type="ChEBI" id="CHEBI:57856"/>
        <dbReference type="ChEBI" id="CHEBI:59789"/>
        <dbReference type="ChEBI" id="CHEBI:90615"/>
        <dbReference type="ChEBI" id="CHEBI:90616"/>
        <dbReference type="EC" id="2.1.1.72"/>
    </reaction>
</comment>
<keyword evidence="4" id="KW-0949">S-adenosyl-L-methionine</keyword>
<name>A0A645C7Q9_9ZZZZ</name>
<feature type="domain" description="Type II methyltransferase M.TaqI-like" evidence="6">
    <location>
        <begin position="15"/>
        <end position="90"/>
    </location>
</feature>
<dbReference type="InterPro" id="IPR011639">
    <property type="entry name" value="MethylTrfase_TaqI-like_dom"/>
</dbReference>
<evidence type="ECO:0000313" key="7">
    <source>
        <dbReference type="EMBL" id="MPM70034.1"/>
    </source>
</evidence>
<evidence type="ECO:0000256" key="4">
    <source>
        <dbReference type="ARBA" id="ARBA00022691"/>
    </source>
</evidence>
<organism evidence="7">
    <name type="scientific">bioreactor metagenome</name>
    <dbReference type="NCBI Taxonomy" id="1076179"/>
    <lineage>
        <taxon>unclassified sequences</taxon>
        <taxon>metagenomes</taxon>
        <taxon>ecological metagenomes</taxon>
    </lineage>
</organism>
<dbReference type="Pfam" id="PF07669">
    <property type="entry name" value="Eco57I"/>
    <property type="match status" value="1"/>
</dbReference>
<dbReference type="PANTHER" id="PTHR33841:SF1">
    <property type="entry name" value="DNA METHYLTRANSFERASE A"/>
    <property type="match status" value="1"/>
</dbReference>
<accession>A0A645C7Q9</accession>
<dbReference type="EC" id="2.1.1.72" evidence="1"/>
<comment type="caution">
    <text evidence="7">The sequence shown here is derived from an EMBL/GenBank/DDBJ whole genome shotgun (WGS) entry which is preliminary data.</text>
</comment>
<evidence type="ECO:0000256" key="2">
    <source>
        <dbReference type="ARBA" id="ARBA00022603"/>
    </source>
</evidence>